<organism evidence="3 4">
    <name type="scientific">Drosophila rubida</name>
    <dbReference type="NCBI Taxonomy" id="30044"/>
    <lineage>
        <taxon>Eukaryota</taxon>
        <taxon>Metazoa</taxon>
        <taxon>Ecdysozoa</taxon>
        <taxon>Arthropoda</taxon>
        <taxon>Hexapoda</taxon>
        <taxon>Insecta</taxon>
        <taxon>Pterygota</taxon>
        <taxon>Neoptera</taxon>
        <taxon>Endopterygota</taxon>
        <taxon>Diptera</taxon>
        <taxon>Brachycera</taxon>
        <taxon>Muscomorpha</taxon>
        <taxon>Ephydroidea</taxon>
        <taxon>Drosophilidae</taxon>
        <taxon>Drosophila</taxon>
    </lineage>
</organism>
<keyword evidence="4" id="KW-1185">Reference proteome</keyword>
<dbReference type="AlphaFoldDB" id="A0AAD4K5N7"/>
<evidence type="ECO:0000256" key="1">
    <source>
        <dbReference type="SAM" id="MobiDB-lite"/>
    </source>
</evidence>
<comment type="caution">
    <text evidence="3">The sequence shown here is derived from an EMBL/GenBank/DDBJ whole genome shotgun (WGS) entry which is preliminary data.</text>
</comment>
<feature type="region of interest" description="Disordered" evidence="1">
    <location>
        <begin position="50"/>
        <end position="111"/>
    </location>
</feature>
<protein>
    <recommendedName>
        <fullName evidence="5">Salivary glue protein Sgs-3</fullName>
    </recommendedName>
</protein>
<dbReference type="Proteomes" id="UP001200034">
    <property type="component" value="Unassembled WGS sequence"/>
</dbReference>
<evidence type="ECO:0008006" key="5">
    <source>
        <dbReference type="Google" id="ProtNLM"/>
    </source>
</evidence>
<reference evidence="3" key="1">
    <citation type="journal article" date="2021" name="Mol. Ecol. Resour.">
        <title>Phylogenomic analyses of the genus Drosophila reveals genomic signals of climate adaptation.</title>
        <authorList>
            <person name="Li F."/>
            <person name="Rane R.V."/>
            <person name="Luria V."/>
            <person name="Xiong Z."/>
            <person name="Chen J."/>
            <person name="Li Z."/>
            <person name="Catullo R.A."/>
            <person name="Griffin P.C."/>
            <person name="Schiffer M."/>
            <person name="Pearce S."/>
            <person name="Lee S.F."/>
            <person name="McElroy K."/>
            <person name="Stocker A."/>
            <person name="Shirriffs J."/>
            <person name="Cockerell F."/>
            <person name="Coppin C."/>
            <person name="Sgro C.M."/>
            <person name="Karger A."/>
            <person name="Cain J.W."/>
            <person name="Weber J.A."/>
            <person name="Santpere G."/>
            <person name="Kirschner M.W."/>
            <person name="Hoffmann A.A."/>
            <person name="Oakeshott J.G."/>
            <person name="Zhang G."/>
        </authorList>
    </citation>
    <scope>NUCLEOTIDE SEQUENCE</scope>
    <source>
        <strain evidence="3">BGI-SZ-2011g</strain>
    </source>
</reference>
<evidence type="ECO:0000256" key="2">
    <source>
        <dbReference type="SAM" id="SignalP"/>
    </source>
</evidence>
<feature type="compositionally biased region" description="Basic and acidic residues" evidence="1">
    <location>
        <begin position="50"/>
        <end position="62"/>
    </location>
</feature>
<feature type="compositionally biased region" description="Low complexity" evidence="1">
    <location>
        <begin position="75"/>
        <end position="84"/>
    </location>
</feature>
<feature type="chain" id="PRO_5042106445" description="Salivary glue protein Sgs-3" evidence="2">
    <location>
        <begin position="35"/>
        <end position="125"/>
    </location>
</feature>
<sequence length="125" mass="13831">MVHHQSIVEMQSKTILLSCALLAMLIAQLPGGQTVTCEVDPEDKNCIDCDDPKNDNHPECRDIGVPNDVPPTGTPRPSTTQRSPTRPPSQPPTRRPTRPPTPEPTVRPPTILEKLLELIEELIYP</sequence>
<feature type="compositionally biased region" description="Pro residues" evidence="1">
    <location>
        <begin position="85"/>
        <end position="107"/>
    </location>
</feature>
<keyword evidence="2" id="KW-0732">Signal</keyword>
<feature type="signal peptide" evidence="2">
    <location>
        <begin position="1"/>
        <end position="34"/>
    </location>
</feature>
<accession>A0AAD4K5N7</accession>
<dbReference type="EMBL" id="JAJJHW010001127">
    <property type="protein sequence ID" value="KAH8377350.1"/>
    <property type="molecule type" value="Genomic_DNA"/>
</dbReference>
<name>A0AAD4K5N7_9MUSC</name>
<proteinExistence type="predicted"/>
<evidence type="ECO:0000313" key="3">
    <source>
        <dbReference type="EMBL" id="KAH8377350.1"/>
    </source>
</evidence>
<evidence type="ECO:0000313" key="4">
    <source>
        <dbReference type="Proteomes" id="UP001200034"/>
    </source>
</evidence>
<gene>
    <name evidence="3" type="ORF">KR093_004988</name>
</gene>